<dbReference type="PANTHER" id="PTHR37319:SF1">
    <property type="entry name" value="TRANSPOSASE TN5 DIMERISATION DOMAIN-CONTAINING PROTEIN"/>
    <property type="match status" value="1"/>
</dbReference>
<comment type="caution">
    <text evidence="2">The sequence shown here is derived from an EMBL/GenBank/DDBJ whole genome shotgun (WGS) entry which is preliminary data.</text>
</comment>
<name>A0A5C6DU20_9BACT</name>
<dbReference type="Gene3D" id="1.10.740.10">
    <property type="entry name" value="Transferase Inhibitor Protein From Tn5, Chain"/>
    <property type="match status" value="1"/>
</dbReference>
<organism evidence="2 3">
    <name type="scientific">Novipirellula aureliae</name>
    <dbReference type="NCBI Taxonomy" id="2527966"/>
    <lineage>
        <taxon>Bacteria</taxon>
        <taxon>Pseudomonadati</taxon>
        <taxon>Planctomycetota</taxon>
        <taxon>Planctomycetia</taxon>
        <taxon>Pirellulales</taxon>
        <taxon>Pirellulaceae</taxon>
        <taxon>Novipirellula</taxon>
    </lineage>
</organism>
<accession>A0A5C6DU20</accession>
<evidence type="ECO:0000313" key="3">
    <source>
        <dbReference type="Proteomes" id="UP000315471"/>
    </source>
</evidence>
<proteinExistence type="predicted"/>
<reference evidence="2 3" key="1">
    <citation type="submission" date="2019-02" db="EMBL/GenBank/DDBJ databases">
        <title>Deep-cultivation of Planctomycetes and their phenomic and genomic characterization uncovers novel biology.</title>
        <authorList>
            <person name="Wiegand S."/>
            <person name="Jogler M."/>
            <person name="Boedeker C."/>
            <person name="Pinto D."/>
            <person name="Vollmers J."/>
            <person name="Rivas-Marin E."/>
            <person name="Kohn T."/>
            <person name="Peeters S.H."/>
            <person name="Heuer A."/>
            <person name="Rast P."/>
            <person name="Oberbeckmann S."/>
            <person name="Bunk B."/>
            <person name="Jeske O."/>
            <person name="Meyerdierks A."/>
            <person name="Storesund J.E."/>
            <person name="Kallscheuer N."/>
            <person name="Luecker S."/>
            <person name="Lage O.M."/>
            <person name="Pohl T."/>
            <person name="Merkel B.J."/>
            <person name="Hornburger P."/>
            <person name="Mueller R.-W."/>
            <person name="Bruemmer F."/>
            <person name="Labrenz M."/>
            <person name="Spormann A.M."/>
            <person name="Op Den Camp H."/>
            <person name="Overmann J."/>
            <person name="Amann R."/>
            <person name="Jetten M.S.M."/>
            <person name="Mascher T."/>
            <person name="Medema M.H."/>
            <person name="Devos D.P."/>
            <person name="Kaster A.-K."/>
            <person name="Ovreas L."/>
            <person name="Rohde M."/>
            <person name="Galperin M.Y."/>
            <person name="Jogler C."/>
        </authorList>
    </citation>
    <scope>NUCLEOTIDE SEQUENCE [LARGE SCALE GENOMIC DNA]</scope>
    <source>
        <strain evidence="2 3">Q31b</strain>
    </source>
</reference>
<evidence type="ECO:0000313" key="2">
    <source>
        <dbReference type="EMBL" id="TWU40228.1"/>
    </source>
</evidence>
<dbReference type="InterPro" id="IPR003201">
    <property type="entry name" value="Transposase_Tn5"/>
</dbReference>
<dbReference type="Pfam" id="PF02281">
    <property type="entry name" value="Dimer_Tnp_Tn5"/>
    <property type="match status" value="1"/>
</dbReference>
<dbReference type="EMBL" id="SJPY01000005">
    <property type="protein sequence ID" value="TWU40228.1"/>
    <property type="molecule type" value="Genomic_DNA"/>
</dbReference>
<dbReference type="InterPro" id="IPR047768">
    <property type="entry name" value="Tn5p-like"/>
</dbReference>
<sequence length="101" mass="11612">MFYKVIAWRIMFVTFLGRECPDLPCDVVFSEAEWKSVWKVVENEDPPKQAPTLSRFIPVLATLGGYNDRQGDGPPGAEVIWRGTRRMLDFAMCWRAFGPDQ</sequence>
<dbReference type="InterPro" id="IPR012337">
    <property type="entry name" value="RNaseH-like_sf"/>
</dbReference>
<keyword evidence="3" id="KW-1185">Reference proteome</keyword>
<evidence type="ECO:0000259" key="1">
    <source>
        <dbReference type="Pfam" id="PF02281"/>
    </source>
</evidence>
<dbReference type="PANTHER" id="PTHR37319">
    <property type="entry name" value="TRANSPOSASE"/>
    <property type="match status" value="1"/>
</dbReference>
<dbReference type="Proteomes" id="UP000315471">
    <property type="component" value="Unassembled WGS sequence"/>
</dbReference>
<dbReference type="InterPro" id="IPR014737">
    <property type="entry name" value="Transposase_Tn5-like_C"/>
</dbReference>
<dbReference type="SUPFAM" id="SSF53098">
    <property type="entry name" value="Ribonuclease H-like"/>
    <property type="match status" value="1"/>
</dbReference>
<gene>
    <name evidence="2" type="ORF">Q31b_35730</name>
</gene>
<feature type="domain" description="Transposase Tn5 dimerisation" evidence="1">
    <location>
        <begin position="5"/>
        <end position="90"/>
    </location>
</feature>
<dbReference type="AlphaFoldDB" id="A0A5C6DU20"/>
<dbReference type="RefSeq" id="WP_231617666.1">
    <property type="nucleotide sequence ID" value="NZ_SJPY01000005.1"/>
</dbReference>
<protein>
    <recommendedName>
        <fullName evidence="1">Transposase Tn5 dimerisation domain-containing protein</fullName>
    </recommendedName>
</protein>